<dbReference type="EMBL" id="FNYS01000006">
    <property type="protein sequence ID" value="SEI88776.1"/>
    <property type="molecule type" value="Genomic_DNA"/>
</dbReference>
<evidence type="ECO:0000313" key="5">
    <source>
        <dbReference type="Proteomes" id="UP000183077"/>
    </source>
</evidence>
<dbReference type="Proteomes" id="UP000183077">
    <property type="component" value="Unassembled WGS sequence"/>
</dbReference>
<dbReference type="InterPro" id="IPR016181">
    <property type="entry name" value="Acyl_CoA_acyltransferase"/>
</dbReference>
<feature type="domain" description="N-acetyltransferase" evidence="3">
    <location>
        <begin position="3"/>
        <end position="142"/>
    </location>
</feature>
<dbReference type="GO" id="GO:0016747">
    <property type="term" value="F:acyltransferase activity, transferring groups other than amino-acyl groups"/>
    <property type="evidence" value="ECO:0007669"/>
    <property type="project" value="InterPro"/>
</dbReference>
<dbReference type="InterPro" id="IPR000182">
    <property type="entry name" value="GNAT_dom"/>
</dbReference>
<proteinExistence type="predicted"/>
<reference evidence="4 5" key="1">
    <citation type="submission" date="2016-10" db="EMBL/GenBank/DDBJ databases">
        <authorList>
            <person name="de Groot N.N."/>
        </authorList>
    </citation>
    <scope>NUCLEOTIDE SEQUENCE [LARGE SCALE GENOMIC DNA]</scope>
    <source>
        <strain evidence="4 5">DSM 23048</strain>
    </source>
</reference>
<name>A0A1H6UB32_9FLAO</name>
<dbReference type="InterPro" id="IPR050832">
    <property type="entry name" value="Bact_Acetyltransf"/>
</dbReference>
<protein>
    <submittedName>
        <fullName evidence="4">Acetyltransferase (GNAT) family protein</fullName>
    </submittedName>
</protein>
<dbReference type="PANTHER" id="PTHR43877:SF2">
    <property type="entry name" value="AMINOALKYLPHOSPHONATE N-ACETYLTRANSFERASE-RELATED"/>
    <property type="match status" value="1"/>
</dbReference>
<dbReference type="CDD" id="cd04301">
    <property type="entry name" value="NAT_SF"/>
    <property type="match status" value="1"/>
</dbReference>
<dbReference type="PROSITE" id="PS51186">
    <property type="entry name" value="GNAT"/>
    <property type="match status" value="1"/>
</dbReference>
<dbReference type="GeneID" id="82256913"/>
<evidence type="ECO:0000256" key="2">
    <source>
        <dbReference type="ARBA" id="ARBA00023315"/>
    </source>
</evidence>
<dbReference type="AlphaFoldDB" id="A0A1H6UB32"/>
<dbReference type="RefSeq" id="WP_074745729.1">
    <property type="nucleotide sequence ID" value="NZ_FNYS01000006.1"/>
</dbReference>
<sequence length="142" mass="16294">MDIELTCTPKKEDLKAISEGIKSYNQNYLQDNVVFENDLRFAVFAKDEKGKVIGGIRACAFWNYCIIELLWLSEKTRGLGIGGKLMKAAEEFALDKGFSYMRTETLSFQARPFYEKLGYKVYGELSDYPKGHTTYCLVKELK</sequence>
<evidence type="ECO:0000256" key="1">
    <source>
        <dbReference type="ARBA" id="ARBA00022679"/>
    </source>
</evidence>
<organism evidence="4 5">
    <name type="scientific">Myroides marinus</name>
    <dbReference type="NCBI Taxonomy" id="703342"/>
    <lineage>
        <taxon>Bacteria</taxon>
        <taxon>Pseudomonadati</taxon>
        <taxon>Bacteroidota</taxon>
        <taxon>Flavobacteriia</taxon>
        <taxon>Flavobacteriales</taxon>
        <taxon>Flavobacteriaceae</taxon>
        <taxon>Myroides</taxon>
    </lineage>
</organism>
<gene>
    <name evidence="4" type="ORF">SAMN04488018_106113</name>
</gene>
<dbReference type="Pfam" id="PF00583">
    <property type="entry name" value="Acetyltransf_1"/>
    <property type="match status" value="1"/>
</dbReference>
<accession>A0A1H6UB32</accession>
<dbReference type="Gene3D" id="3.40.630.30">
    <property type="match status" value="1"/>
</dbReference>
<keyword evidence="1 4" id="KW-0808">Transferase</keyword>
<evidence type="ECO:0000313" key="4">
    <source>
        <dbReference type="EMBL" id="SEI88776.1"/>
    </source>
</evidence>
<evidence type="ECO:0000259" key="3">
    <source>
        <dbReference type="PROSITE" id="PS51186"/>
    </source>
</evidence>
<dbReference type="SUPFAM" id="SSF55729">
    <property type="entry name" value="Acyl-CoA N-acyltransferases (Nat)"/>
    <property type="match status" value="1"/>
</dbReference>
<dbReference type="PANTHER" id="PTHR43877">
    <property type="entry name" value="AMINOALKYLPHOSPHONATE N-ACETYLTRANSFERASE-RELATED-RELATED"/>
    <property type="match status" value="1"/>
</dbReference>
<keyword evidence="2" id="KW-0012">Acyltransferase</keyword>